<reference evidence="1 2" key="1">
    <citation type="submission" date="2017-09" db="EMBL/GenBank/DDBJ databases">
        <title>Genomics of the genus Arcobacter.</title>
        <authorList>
            <person name="Perez-Cataluna A."/>
            <person name="Figueras M.J."/>
            <person name="Salas-Masso N."/>
        </authorList>
    </citation>
    <scope>NUCLEOTIDE SEQUENCE [LARGE SCALE GENOMIC DNA]</scope>
    <source>
        <strain evidence="1 2">CECT 7834</strain>
    </source>
</reference>
<name>A0A6M8NIE2_9BACT</name>
<sequence>MFENILEKIESLPPLPQTMIEIEEFRKSTSKQIEDLIKIIEKDPLCVTTLLKVSNSPLFGFKSKIETVSRIVHLLGMNFTIYVAINESINSILKADLFPYGVNCEDFMEVSNMSLSLVNLWIPNVNRDLKEGILLAALLQESGKFILSEIIINRNLKDEFIRRLNEENDVVKVEKDILEITTSQITAEIFKHWKLSENLIKMIEFVDDIEKCDEEYKQKAQMLDVVKTICNVCDPFSDKSINKGIEKAKKYNLDVESLEDAIFILKDRV</sequence>
<evidence type="ECO:0000313" key="2">
    <source>
        <dbReference type="Proteomes" id="UP000290378"/>
    </source>
</evidence>
<dbReference type="SUPFAM" id="SSF109604">
    <property type="entry name" value="HD-domain/PDEase-like"/>
    <property type="match status" value="1"/>
</dbReference>
<dbReference type="PANTHER" id="PTHR33525">
    <property type="match status" value="1"/>
</dbReference>
<dbReference type="Pfam" id="PF08668">
    <property type="entry name" value="HDOD"/>
    <property type="match status" value="1"/>
</dbReference>
<dbReference type="PROSITE" id="PS51833">
    <property type="entry name" value="HDOD"/>
    <property type="match status" value="1"/>
</dbReference>
<keyword evidence="2" id="KW-1185">Reference proteome</keyword>
<dbReference type="InterPro" id="IPR052340">
    <property type="entry name" value="RNase_Y/CdgJ"/>
</dbReference>
<protein>
    <submittedName>
        <fullName evidence="1">HDOD domain-containing protein</fullName>
    </submittedName>
</protein>
<evidence type="ECO:0000313" key="1">
    <source>
        <dbReference type="EMBL" id="RXI38906.1"/>
    </source>
</evidence>
<accession>A0A6M8NIE2</accession>
<comment type="caution">
    <text evidence="1">The sequence shown here is derived from an EMBL/GenBank/DDBJ whole genome shotgun (WGS) entry which is preliminary data.</text>
</comment>
<proteinExistence type="predicted"/>
<gene>
    <name evidence="1" type="ORF">CP963_10905</name>
</gene>
<dbReference type="EMBL" id="NXII01000017">
    <property type="protein sequence ID" value="RXI38906.1"/>
    <property type="molecule type" value="Genomic_DNA"/>
</dbReference>
<dbReference type="AlphaFoldDB" id="A0A6M8NIE2"/>
<dbReference type="RefSeq" id="WP_129014227.1">
    <property type="nucleotide sequence ID" value="NZ_CBCSEI010000013.1"/>
</dbReference>
<dbReference type="PANTHER" id="PTHR33525:SF3">
    <property type="entry name" value="RIBONUCLEASE Y"/>
    <property type="match status" value="1"/>
</dbReference>
<dbReference type="Proteomes" id="UP000290378">
    <property type="component" value="Unassembled WGS sequence"/>
</dbReference>
<organism evidence="1 2">
    <name type="scientific">Arcobacter cloacae</name>
    <dbReference type="NCBI Taxonomy" id="1054034"/>
    <lineage>
        <taxon>Bacteria</taxon>
        <taxon>Pseudomonadati</taxon>
        <taxon>Campylobacterota</taxon>
        <taxon>Epsilonproteobacteria</taxon>
        <taxon>Campylobacterales</taxon>
        <taxon>Arcobacteraceae</taxon>
        <taxon>Arcobacter</taxon>
    </lineage>
</organism>
<dbReference type="InterPro" id="IPR013976">
    <property type="entry name" value="HDOD"/>
</dbReference>
<dbReference type="Gene3D" id="1.10.3210.10">
    <property type="entry name" value="Hypothetical protein af1432"/>
    <property type="match status" value="1"/>
</dbReference>